<accession>A0A1H2HVN5</accession>
<evidence type="ECO:0000313" key="3">
    <source>
        <dbReference type="Proteomes" id="UP000243232"/>
    </source>
</evidence>
<proteinExistence type="predicted"/>
<dbReference type="RefSeq" id="WP_090197854.1">
    <property type="nucleotide sequence ID" value="NZ_LT629785.1"/>
</dbReference>
<dbReference type="AlphaFoldDB" id="A0A1H2HVN5"/>
<keyword evidence="2" id="KW-0449">Lipoprotein</keyword>
<evidence type="ECO:0000313" key="2">
    <source>
        <dbReference type="EMBL" id="SDU35859.1"/>
    </source>
</evidence>
<dbReference type="EMBL" id="LT629785">
    <property type="protein sequence ID" value="SDU35859.1"/>
    <property type="molecule type" value="Genomic_DNA"/>
</dbReference>
<feature type="signal peptide" evidence="1">
    <location>
        <begin position="1"/>
        <end position="23"/>
    </location>
</feature>
<name>A0A1H2HVN5_9PSED</name>
<keyword evidence="3" id="KW-1185">Reference proteome</keyword>
<keyword evidence="1" id="KW-0732">Signal</keyword>
<gene>
    <name evidence="2" type="ORF">SAMN05216296_3296</name>
</gene>
<evidence type="ECO:0000256" key="1">
    <source>
        <dbReference type="SAM" id="SignalP"/>
    </source>
</evidence>
<dbReference type="STRING" id="364197.SAMN05216296_3296"/>
<sequence>MKLCNRTLSLSFAAVLAGCQASGAQYQANVFDASQVNTQQPARTITIITVSPAQIVLSNKDNQKAATMAGGLLGVIGGAVLGANHNTDTAIAGGVAGGALGALGGSMVNDKTLVEGVLIGYSENGQTFTSTQVGHACEFKPGEISLMVTTRANETRIQPNAVCPEASNS</sequence>
<organism evidence="2 3">
    <name type="scientific">Pseudomonas pohangensis</name>
    <dbReference type="NCBI Taxonomy" id="364197"/>
    <lineage>
        <taxon>Bacteria</taxon>
        <taxon>Pseudomonadati</taxon>
        <taxon>Pseudomonadota</taxon>
        <taxon>Gammaproteobacteria</taxon>
        <taxon>Pseudomonadales</taxon>
        <taxon>Pseudomonadaceae</taxon>
        <taxon>Pseudomonas</taxon>
    </lineage>
</organism>
<dbReference type="PROSITE" id="PS51257">
    <property type="entry name" value="PROKAR_LIPOPROTEIN"/>
    <property type="match status" value="1"/>
</dbReference>
<reference evidence="3" key="1">
    <citation type="submission" date="2016-10" db="EMBL/GenBank/DDBJ databases">
        <authorList>
            <person name="Varghese N."/>
            <person name="Submissions S."/>
        </authorList>
    </citation>
    <scope>NUCLEOTIDE SEQUENCE [LARGE SCALE GENOMIC DNA]</scope>
    <source>
        <strain evidence="3">DSM 17875</strain>
    </source>
</reference>
<dbReference type="OrthoDB" id="7272387at2"/>
<protein>
    <submittedName>
        <fullName evidence="2">Outer membrane lipoprotein SlyB</fullName>
    </submittedName>
</protein>
<feature type="chain" id="PRO_5009276076" evidence="1">
    <location>
        <begin position="24"/>
        <end position="169"/>
    </location>
</feature>
<dbReference type="Proteomes" id="UP000243232">
    <property type="component" value="Chromosome I"/>
</dbReference>